<gene>
    <name evidence="2" type="ORF">JIN83_01400</name>
</gene>
<reference evidence="2" key="1">
    <citation type="submission" date="2021-01" db="EMBL/GenBank/DDBJ databases">
        <title>Modified the classification status of verrucomicrobia.</title>
        <authorList>
            <person name="Feng X."/>
        </authorList>
    </citation>
    <scope>NUCLEOTIDE SEQUENCE</scope>
    <source>
        <strain evidence="2">5K15</strain>
    </source>
</reference>
<dbReference type="SMART" id="SM00137">
    <property type="entry name" value="MAM"/>
    <property type="match status" value="1"/>
</dbReference>
<sequence>MDYVIGDAKQAFIRNLVTTEAQADHLLAGFHKMGVNGIRVPIFPAGTDPNKPMFTYFFEQAVEQGFHIFANPAQGSGGHRIACGTLEAAGLYPVKDDPVATQTLINTIQDFANEYPCKWINAFNEDAKSDVLWSVDQINTIYSTLENNLNGAEQVGPCVWGIPASIQVLETTGISDNITVATTHNLGFNHDQWDDFIALAKAKNLPVWDSECNHNDKYGTGTRLEAALKNNVDGIVLYDSWVNINFSNGSINNAMREQMDLYLNGGLPQTLPYFEGFEDGIGDWQQSYDDDFDWSVGSGYTDSVSTGPSEASQGDQYLLVEGHDGGQHAETSLACAFDLTNETQVVMQFDYHMTGNDIGTLDVDVFDGTVWTNSVWTLSGEQQSDELDAWRKAEVDLTPFAGNSHVSVRFRYKKKQWAYGDPAIDNIVVMDAANTAPTADQSTLTVDAGLSSEIVLAGSDAEENQLTYALNSQPAHGVLSGTAPNLIYTPANGYLGTDSFTFTVNDGALDSAPATVLMTVVPSASVFDASPDNTTIIHNGSEGTVSGTPGELSYLSPLVNYNNGGIVSTQTINELNGRPLTNDDRVVMKLSVSGISGTLKANGIRFGMSDYTTWGESEGESMLIQLSPTNTSSDISIYTDSFQDVGETGDSASNDELYDGFEVTLVADVNGYQFTLTGLGNTSPLIISGVFSGSEFVDYFGNGHFLYQAQRYNSTTEPLVSTITEASISISQQATVDPYTQWVAENFAGASEDADTSDSGNPDGDSLNNLMEWALATNPMASDQPTLTSHQEGDHFVVTFYRRDPSITGIDVFASWAPSVTSEVWQLDGNGLTESSLGWTNGIEKVSASIPLSDDKGFIRINTQTIIEN</sequence>
<dbReference type="InterPro" id="IPR013320">
    <property type="entry name" value="ConA-like_dom_sf"/>
</dbReference>
<dbReference type="InterPro" id="IPR000998">
    <property type="entry name" value="MAM_dom"/>
</dbReference>
<dbReference type="Pfam" id="PF00629">
    <property type="entry name" value="MAM"/>
    <property type="match status" value="1"/>
</dbReference>
<accession>A0AAE2V8H7</accession>
<organism evidence="2 3">
    <name type="scientific">Oceaniferula flava</name>
    <dbReference type="NCBI Taxonomy" id="2800421"/>
    <lineage>
        <taxon>Bacteria</taxon>
        <taxon>Pseudomonadati</taxon>
        <taxon>Verrucomicrobiota</taxon>
        <taxon>Verrucomicrobiia</taxon>
        <taxon>Verrucomicrobiales</taxon>
        <taxon>Verrucomicrobiaceae</taxon>
        <taxon>Oceaniferula</taxon>
    </lineage>
</organism>
<dbReference type="InterPro" id="IPR017853">
    <property type="entry name" value="GH"/>
</dbReference>
<name>A0AAE2V8H7_9BACT</name>
<dbReference type="Proteomes" id="UP000634206">
    <property type="component" value="Unassembled WGS sequence"/>
</dbReference>
<dbReference type="SUPFAM" id="SSF49899">
    <property type="entry name" value="Concanavalin A-like lectins/glucanases"/>
    <property type="match status" value="1"/>
</dbReference>
<dbReference type="InterPro" id="IPR051560">
    <property type="entry name" value="MAM_domain-containing"/>
</dbReference>
<dbReference type="GO" id="GO:0016020">
    <property type="term" value="C:membrane"/>
    <property type="evidence" value="ECO:0007669"/>
    <property type="project" value="InterPro"/>
</dbReference>
<dbReference type="CDD" id="cd06263">
    <property type="entry name" value="MAM"/>
    <property type="match status" value="1"/>
</dbReference>
<dbReference type="RefSeq" id="WP_309488199.1">
    <property type="nucleotide sequence ID" value="NZ_JAENIG010000001.1"/>
</dbReference>
<dbReference type="Gene3D" id="2.60.120.200">
    <property type="match status" value="1"/>
</dbReference>
<dbReference type="EMBL" id="JAENIG010000001">
    <property type="protein sequence ID" value="MBK1853603.1"/>
    <property type="molecule type" value="Genomic_DNA"/>
</dbReference>
<proteinExistence type="predicted"/>
<dbReference type="PANTHER" id="PTHR23282">
    <property type="entry name" value="APICAL ENDOSOMAL GLYCOPROTEIN PRECURSOR"/>
    <property type="match status" value="1"/>
</dbReference>
<dbReference type="Pfam" id="PF17963">
    <property type="entry name" value="Big_9"/>
    <property type="match status" value="1"/>
</dbReference>
<evidence type="ECO:0000313" key="2">
    <source>
        <dbReference type="EMBL" id="MBK1853603.1"/>
    </source>
</evidence>
<evidence type="ECO:0000313" key="3">
    <source>
        <dbReference type="Proteomes" id="UP000634206"/>
    </source>
</evidence>
<dbReference type="AlphaFoldDB" id="A0AAE2V8H7"/>
<dbReference type="PANTHER" id="PTHR23282:SF101">
    <property type="entry name" value="MAM DOMAIN-CONTAINING PROTEIN"/>
    <property type="match status" value="1"/>
</dbReference>
<keyword evidence="3" id="KW-1185">Reference proteome</keyword>
<protein>
    <recommendedName>
        <fullName evidence="1">MAM domain-containing protein</fullName>
    </recommendedName>
</protein>
<comment type="caution">
    <text evidence="2">The sequence shown here is derived from an EMBL/GenBank/DDBJ whole genome shotgun (WGS) entry which is preliminary data.</text>
</comment>
<dbReference type="SUPFAM" id="SSF51445">
    <property type="entry name" value="(Trans)glycosidases"/>
    <property type="match status" value="1"/>
</dbReference>
<evidence type="ECO:0000259" key="1">
    <source>
        <dbReference type="PROSITE" id="PS50060"/>
    </source>
</evidence>
<feature type="domain" description="MAM" evidence="1">
    <location>
        <begin position="277"/>
        <end position="438"/>
    </location>
</feature>
<dbReference type="PROSITE" id="PS50060">
    <property type="entry name" value="MAM_2"/>
    <property type="match status" value="1"/>
</dbReference>